<feature type="non-terminal residue" evidence="1">
    <location>
        <position position="144"/>
    </location>
</feature>
<gene>
    <name evidence="1" type="ORF">THAOC_27740</name>
</gene>
<keyword evidence="2" id="KW-1185">Reference proteome</keyword>
<evidence type="ECO:0000313" key="2">
    <source>
        <dbReference type="Proteomes" id="UP000266841"/>
    </source>
</evidence>
<sequence>METESIESGHTSCFSAAPFPREFAEADANVSRETNSIMGLHFRTNTEIVADSSILRLFDLQVAAVFDPHSPDLVDGIPRILGRLVDCVSGLTNLTPELKEALKANLRRSWKEAEHAIQISKQTQLIAIFKSCEGIERASSERRT</sequence>
<protein>
    <submittedName>
        <fullName evidence="1">Uncharacterized protein</fullName>
    </submittedName>
</protein>
<comment type="caution">
    <text evidence="1">The sequence shown here is derived from an EMBL/GenBank/DDBJ whole genome shotgun (WGS) entry which is preliminary data.</text>
</comment>
<reference evidence="1 2" key="1">
    <citation type="journal article" date="2012" name="Genome Biol.">
        <title>Genome and low-iron response of an oceanic diatom adapted to chronic iron limitation.</title>
        <authorList>
            <person name="Lommer M."/>
            <person name="Specht M."/>
            <person name="Roy A.S."/>
            <person name="Kraemer L."/>
            <person name="Andreson R."/>
            <person name="Gutowska M.A."/>
            <person name="Wolf J."/>
            <person name="Bergner S.V."/>
            <person name="Schilhabel M.B."/>
            <person name="Klostermeier U.C."/>
            <person name="Beiko R.G."/>
            <person name="Rosenstiel P."/>
            <person name="Hippler M."/>
            <person name="Laroche J."/>
        </authorList>
    </citation>
    <scope>NUCLEOTIDE SEQUENCE [LARGE SCALE GENOMIC DNA]</scope>
    <source>
        <strain evidence="1 2">CCMP1005</strain>
    </source>
</reference>
<dbReference type="EMBL" id="AGNL01038951">
    <property type="protein sequence ID" value="EJK52927.1"/>
    <property type="molecule type" value="Genomic_DNA"/>
</dbReference>
<dbReference type="AlphaFoldDB" id="K0S1X1"/>
<accession>K0S1X1</accession>
<dbReference type="Proteomes" id="UP000266841">
    <property type="component" value="Unassembled WGS sequence"/>
</dbReference>
<organism evidence="1 2">
    <name type="scientific">Thalassiosira oceanica</name>
    <name type="common">Marine diatom</name>
    <dbReference type="NCBI Taxonomy" id="159749"/>
    <lineage>
        <taxon>Eukaryota</taxon>
        <taxon>Sar</taxon>
        <taxon>Stramenopiles</taxon>
        <taxon>Ochrophyta</taxon>
        <taxon>Bacillariophyta</taxon>
        <taxon>Coscinodiscophyceae</taxon>
        <taxon>Thalassiosirophycidae</taxon>
        <taxon>Thalassiosirales</taxon>
        <taxon>Thalassiosiraceae</taxon>
        <taxon>Thalassiosira</taxon>
    </lineage>
</organism>
<evidence type="ECO:0000313" key="1">
    <source>
        <dbReference type="EMBL" id="EJK52927.1"/>
    </source>
</evidence>
<name>K0S1X1_THAOC</name>
<proteinExistence type="predicted"/>